<dbReference type="Proteomes" id="UP000283700">
    <property type="component" value="Unassembled WGS sequence"/>
</dbReference>
<protein>
    <submittedName>
        <fullName evidence="1">Uncharacterized protein</fullName>
    </submittedName>
</protein>
<evidence type="ECO:0000313" key="5">
    <source>
        <dbReference type="Proteomes" id="UP000262524"/>
    </source>
</evidence>
<dbReference type="Proteomes" id="UP000262524">
    <property type="component" value="Unassembled WGS sequence"/>
</dbReference>
<reference evidence="5 6" key="1">
    <citation type="submission" date="2018-08" db="EMBL/GenBank/DDBJ databases">
        <title>A genome reference for cultivated species of the human gut microbiota.</title>
        <authorList>
            <person name="Zou Y."/>
            <person name="Xue W."/>
            <person name="Luo G."/>
        </authorList>
    </citation>
    <scope>NUCLEOTIDE SEQUENCE [LARGE SCALE GENOMIC DNA]</scope>
    <source>
        <strain evidence="4 7">AF31-17AC</strain>
        <strain evidence="3 6">AF45-14BH</strain>
        <strain evidence="2 8">AM48-23BH</strain>
        <strain evidence="1 5">TM10-1AC</strain>
    </source>
</reference>
<gene>
    <name evidence="3" type="ORF">DW068_07465</name>
    <name evidence="2" type="ORF">DW972_03610</name>
    <name evidence="4" type="ORF">DWZ29_02310</name>
    <name evidence="1" type="ORF">DXD91_02140</name>
</gene>
<name>A0A374NV54_9FIRM</name>
<evidence type="ECO:0000313" key="4">
    <source>
        <dbReference type="EMBL" id="RHN16989.1"/>
    </source>
</evidence>
<dbReference type="AlphaFoldDB" id="A0A374NV54"/>
<evidence type="ECO:0000313" key="1">
    <source>
        <dbReference type="EMBL" id="RGI91785.1"/>
    </source>
</evidence>
<comment type="caution">
    <text evidence="1">The sequence shown here is derived from an EMBL/GenBank/DDBJ whole genome shotgun (WGS) entry which is preliminary data.</text>
</comment>
<evidence type="ECO:0000313" key="3">
    <source>
        <dbReference type="EMBL" id="RHK39630.1"/>
    </source>
</evidence>
<evidence type="ECO:0000313" key="7">
    <source>
        <dbReference type="Proteomes" id="UP000283700"/>
    </source>
</evidence>
<organism evidence="1 5">
    <name type="scientific">Anaerobutyricum hallii</name>
    <dbReference type="NCBI Taxonomy" id="39488"/>
    <lineage>
        <taxon>Bacteria</taxon>
        <taxon>Bacillati</taxon>
        <taxon>Bacillota</taxon>
        <taxon>Clostridia</taxon>
        <taxon>Lachnospirales</taxon>
        <taxon>Lachnospiraceae</taxon>
        <taxon>Anaerobutyricum</taxon>
    </lineage>
</organism>
<evidence type="ECO:0000313" key="6">
    <source>
        <dbReference type="Proteomes" id="UP000283497"/>
    </source>
</evidence>
<accession>A0A374NV54</accession>
<dbReference type="EMBL" id="QSEP01000010">
    <property type="protein sequence ID" value="RGZ85122.1"/>
    <property type="molecule type" value="Genomic_DNA"/>
</dbReference>
<evidence type="ECO:0000313" key="2">
    <source>
        <dbReference type="EMBL" id="RGZ85122.1"/>
    </source>
</evidence>
<dbReference type="EMBL" id="QRNJ01000024">
    <property type="protein sequence ID" value="RHK39630.1"/>
    <property type="molecule type" value="Genomic_DNA"/>
</dbReference>
<proteinExistence type="predicted"/>
<sequence length="60" mass="7094">MTRTSQQECRGILELKKKSRKINRTKEQKFTGKVKNSLCSVWQFRGKIQIKTVEGYFTVK</sequence>
<dbReference type="EMBL" id="QSOE01000007">
    <property type="protein sequence ID" value="RGI91785.1"/>
    <property type="molecule type" value="Genomic_DNA"/>
</dbReference>
<dbReference type="EMBL" id="QRQO01000004">
    <property type="protein sequence ID" value="RHN16989.1"/>
    <property type="molecule type" value="Genomic_DNA"/>
</dbReference>
<dbReference type="Proteomes" id="UP000286561">
    <property type="component" value="Unassembled WGS sequence"/>
</dbReference>
<dbReference type="Proteomes" id="UP000283497">
    <property type="component" value="Unassembled WGS sequence"/>
</dbReference>
<evidence type="ECO:0000313" key="8">
    <source>
        <dbReference type="Proteomes" id="UP000286561"/>
    </source>
</evidence>